<evidence type="ECO:0000256" key="3">
    <source>
        <dbReference type="ARBA" id="ARBA00038054"/>
    </source>
</evidence>
<dbReference type="AlphaFoldDB" id="A0A1T2X2Z9"/>
<evidence type="ECO:0000313" key="5">
    <source>
        <dbReference type="EMBL" id="OPA74278.1"/>
    </source>
</evidence>
<keyword evidence="2" id="KW-0285">Flavoprotein</keyword>
<evidence type="ECO:0000259" key="4">
    <source>
        <dbReference type="Pfam" id="PF01613"/>
    </source>
</evidence>
<sequence length="180" mass="20418">MEKTKVNYEKMYYGFPVILISFYDRNGVPHVTTISSSYTLKNMVVLGFNTKGFAVNEIKHVKDFVINIPDRSLVQEIDFCGSKSGYECSKFEGVKLTPVKSLLVNAPVIQECPITIECTLTDVIERDLYQGITNVLAAVQGRYVANEYLDQEGRLQPSMLNNILYIGDGVKRGYRYMEEC</sequence>
<name>A0A1T2X2Z9_9BACL</name>
<gene>
    <name evidence="5" type="ORF">BVG16_24440</name>
</gene>
<evidence type="ECO:0000313" key="6">
    <source>
        <dbReference type="Proteomes" id="UP000190188"/>
    </source>
</evidence>
<dbReference type="InterPro" id="IPR012349">
    <property type="entry name" value="Split_barrel_FMN-bd"/>
</dbReference>
<evidence type="ECO:0000256" key="2">
    <source>
        <dbReference type="ARBA" id="ARBA00022630"/>
    </source>
</evidence>
<dbReference type="SUPFAM" id="SSF50475">
    <property type="entry name" value="FMN-binding split barrel"/>
    <property type="match status" value="1"/>
</dbReference>
<feature type="domain" description="Flavin reductase like" evidence="4">
    <location>
        <begin position="15"/>
        <end position="145"/>
    </location>
</feature>
<dbReference type="GO" id="GO:0010181">
    <property type="term" value="F:FMN binding"/>
    <property type="evidence" value="ECO:0007669"/>
    <property type="project" value="InterPro"/>
</dbReference>
<dbReference type="GO" id="GO:0016646">
    <property type="term" value="F:oxidoreductase activity, acting on the CH-NH group of donors, NAD or NADP as acceptor"/>
    <property type="evidence" value="ECO:0007669"/>
    <property type="project" value="UniProtKB-ARBA"/>
</dbReference>
<dbReference type="PANTHER" id="PTHR43567">
    <property type="entry name" value="FLAVOREDOXIN-RELATED-RELATED"/>
    <property type="match status" value="1"/>
</dbReference>
<accession>A0A1T2X2Z9</accession>
<dbReference type="Proteomes" id="UP000190188">
    <property type="component" value="Unassembled WGS sequence"/>
</dbReference>
<comment type="cofactor">
    <cofactor evidence="1">
        <name>FMN</name>
        <dbReference type="ChEBI" id="CHEBI:58210"/>
    </cofactor>
</comment>
<comment type="similarity">
    <text evidence="3">Belongs to the flavoredoxin family.</text>
</comment>
<organism evidence="5 6">
    <name type="scientific">Paenibacillus selenitireducens</name>
    <dbReference type="NCBI Taxonomy" id="1324314"/>
    <lineage>
        <taxon>Bacteria</taxon>
        <taxon>Bacillati</taxon>
        <taxon>Bacillota</taxon>
        <taxon>Bacilli</taxon>
        <taxon>Bacillales</taxon>
        <taxon>Paenibacillaceae</taxon>
        <taxon>Paenibacillus</taxon>
    </lineage>
</organism>
<dbReference type="InterPro" id="IPR052174">
    <property type="entry name" value="Flavoredoxin"/>
</dbReference>
<reference evidence="5 6" key="1">
    <citation type="submission" date="2017-01" db="EMBL/GenBank/DDBJ databases">
        <title>Genome analysis of Paenibacillus selenitrireducens ES3-24.</title>
        <authorList>
            <person name="Xu D."/>
            <person name="Yao R."/>
            <person name="Zheng S."/>
        </authorList>
    </citation>
    <scope>NUCLEOTIDE SEQUENCE [LARGE SCALE GENOMIC DNA]</scope>
    <source>
        <strain evidence="5 6">ES3-24</strain>
    </source>
</reference>
<dbReference type="RefSeq" id="WP_078501824.1">
    <property type="nucleotide sequence ID" value="NZ_MSZX01000011.1"/>
</dbReference>
<dbReference type="STRING" id="1324314.BVG16_24440"/>
<proteinExistence type="inferred from homology"/>
<protein>
    <submittedName>
        <fullName evidence="5">Flavin reductase</fullName>
    </submittedName>
</protein>
<keyword evidence="6" id="KW-1185">Reference proteome</keyword>
<dbReference type="PANTHER" id="PTHR43567:SF1">
    <property type="entry name" value="FLAVOREDOXIN"/>
    <property type="match status" value="1"/>
</dbReference>
<dbReference type="InterPro" id="IPR002563">
    <property type="entry name" value="Flavin_Rdtase-like_dom"/>
</dbReference>
<evidence type="ECO:0000256" key="1">
    <source>
        <dbReference type="ARBA" id="ARBA00001917"/>
    </source>
</evidence>
<comment type="caution">
    <text evidence="5">The sequence shown here is derived from an EMBL/GenBank/DDBJ whole genome shotgun (WGS) entry which is preliminary data.</text>
</comment>
<dbReference type="OrthoDB" id="9806228at2"/>
<dbReference type="Gene3D" id="2.30.110.10">
    <property type="entry name" value="Electron Transport, Fmn-binding Protein, Chain A"/>
    <property type="match status" value="1"/>
</dbReference>
<dbReference type="Pfam" id="PF01613">
    <property type="entry name" value="Flavin_Reduct"/>
    <property type="match status" value="1"/>
</dbReference>
<dbReference type="EMBL" id="MSZX01000011">
    <property type="protein sequence ID" value="OPA74278.1"/>
    <property type="molecule type" value="Genomic_DNA"/>
</dbReference>